<keyword evidence="3" id="KW-1185">Reference proteome</keyword>
<evidence type="ECO:0000313" key="2">
    <source>
        <dbReference type="EMBL" id="KAL3352983.1"/>
    </source>
</evidence>
<sequence length="118" mass="14218">MEKLPNYTSFFIIFFITPYHSKKLQKSLFSIISLIFLDTSLYTITQRFFVLFPHLKSLNDITNYLHHSIFEFQIFSLIYQLQVIEEVVLHLLLHPFFFFPLHPVSIVFYISLVFHLQI</sequence>
<dbReference type="EMBL" id="JBJKTR010000012">
    <property type="protein sequence ID" value="KAL3352983.1"/>
    <property type="molecule type" value="Genomic_DNA"/>
</dbReference>
<organism evidence="2 3">
    <name type="scientific">Solanum stoloniferum</name>
    <dbReference type="NCBI Taxonomy" id="62892"/>
    <lineage>
        <taxon>Eukaryota</taxon>
        <taxon>Viridiplantae</taxon>
        <taxon>Streptophyta</taxon>
        <taxon>Embryophyta</taxon>
        <taxon>Tracheophyta</taxon>
        <taxon>Spermatophyta</taxon>
        <taxon>Magnoliopsida</taxon>
        <taxon>eudicotyledons</taxon>
        <taxon>Gunneridae</taxon>
        <taxon>Pentapetalae</taxon>
        <taxon>asterids</taxon>
        <taxon>lamiids</taxon>
        <taxon>Solanales</taxon>
        <taxon>Solanaceae</taxon>
        <taxon>Solanoideae</taxon>
        <taxon>Solaneae</taxon>
        <taxon>Solanum</taxon>
    </lineage>
</organism>
<comment type="caution">
    <text evidence="2">The sequence shown here is derived from an EMBL/GenBank/DDBJ whole genome shotgun (WGS) entry which is preliminary data.</text>
</comment>
<evidence type="ECO:0000313" key="3">
    <source>
        <dbReference type="Proteomes" id="UP001627284"/>
    </source>
</evidence>
<protein>
    <submittedName>
        <fullName evidence="2">Uncharacterized protein</fullName>
    </submittedName>
</protein>
<keyword evidence="1" id="KW-1133">Transmembrane helix</keyword>
<reference evidence="2 3" key="1">
    <citation type="submission" date="2024-05" db="EMBL/GenBank/DDBJ databases">
        <title>De novo assembly of an allotetraploid wild potato.</title>
        <authorList>
            <person name="Hosaka A.J."/>
        </authorList>
    </citation>
    <scope>NUCLEOTIDE SEQUENCE [LARGE SCALE GENOMIC DNA]</scope>
    <source>
        <tissue evidence="2">Young leaves</tissue>
    </source>
</reference>
<evidence type="ECO:0000256" key="1">
    <source>
        <dbReference type="SAM" id="Phobius"/>
    </source>
</evidence>
<dbReference type="Proteomes" id="UP001627284">
    <property type="component" value="Unassembled WGS sequence"/>
</dbReference>
<feature type="transmembrane region" description="Helical" evidence="1">
    <location>
        <begin position="96"/>
        <end position="116"/>
    </location>
</feature>
<dbReference type="AlphaFoldDB" id="A0ABD2TB23"/>
<keyword evidence="1" id="KW-0812">Transmembrane</keyword>
<proteinExistence type="predicted"/>
<feature type="transmembrane region" description="Helical" evidence="1">
    <location>
        <begin position="28"/>
        <end position="52"/>
    </location>
</feature>
<name>A0ABD2TB23_9SOLN</name>
<accession>A0ABD2TB23</accession>
<keyword evidence="1" id="KW-0472">Membrane</keyword>
<gene>
    <name evidence="2" type="ORF">AABB24_020792</name>
</gene>